<evidence type="ECO:0008006" key="3">
    <source>
        <dbReference type="Google" id="ProtNLM"/>
    </source>
</evidence>
<evidence type="ECO:0000313" key="2">
    <source>
        <dbReference type="Proteomes" id="UP001242313"/>
    </source>
</evidence>
<reference evidence="1 2" key="1">
    <citation type="submission" date="2023-07" db="EMBL/GenBank/DDBJ databases">
        <title>Genomic Encyclopedia of Type Strains, Phase IV (KMG-IV): sequencing the most valuable type-strain genomes for metagenomic binning, comparative biology and taxonomic classification.</title>
        <authorList>
            <person name="Goeker M."/>
        </authorList>
    </citation>
    <scope>NUCLEOTIDE SEQUENCE [LARGE SCALE GENOMIC DNA]</scope>
    <source>
        <strain evidence="1 2">DSM 19598</strain>
    </source>
</reference>
<organism evidence="1 2">
    <name type="scientific">Mesobacillus stamsii</name>
    <dbReference type="NCBI Taxonomy" id="225347"/>
    <lineage>
        <taxon>Bacteria</taxon>
        <taxon>Bacillati</taxon>
        <taxon>Bacillota</taxon>
        <taxon>Bacilli</taxon>
        <taxon>Bacillales</taxon>
        <taxon>Bacillaceae</taxon>
        <taxon>Mesobacillus</taxon>
    </lineage>
</organism>
<proteinExistence type="predicted"/>
<dbReference type="EMBL" id="JAUSUN010000040">
    <property type="protein sequence ID" value="MDQ0415618.1"/>
    <property type="molecule type" value="Genomic_DNA"/>
</dbReference>
<accession>A0ABU0G0B4</accession>
<dbReference type="Proteomes" id="UP001242313">
    <property type="component" value="Unassembled WGS sequence"/>
</dbReference>
<comment type="caution">
    <text evidence="1">The sequence shown here is derived from an EMBL/GenBank/DDBJ whole genome shotgun (WGS) entry which is preliminary data.</text>
</comment>
<sequence length="27" mass="3265">MKILQNENMDSIQEVKAYMHGLRDLRM</sequence>
<evidence type="ECO:0000313" key="1">
    <source>
        <dbReference type="EMBL" id="MDQ0415618.1"/>
    </source>
</evidence>
<name>A0ABU0G0B4_9BACI</name>
<gene>
    <name evidence="1" type="ORF">J2S25_003845</name>
</gene>
<protein>
    <recommendedName>
        <fullName evidence="3">Integrase</fullName>
    </recommendedName>
</protein>
<keyword evidence="2" id="KW-1185">Reference proteome</keyword>
<feature type="non-terminal residue" evidence="1">
    <location>
        <position position="27"/>
    </location>
</feature>